<dbReference type="PRINTS" id="PR00981">
    <property type="entry name" value="TRNASYNTHSER"/>
</dbReference>
<evidence type="ECO:0000256" key="8">
    <source>
        <dbReference type="ARBA" id="ARBA00022917"/>
    </source>
</evidence>
<dbReference type="PROSITE" id="PS50862">
    <property type="entry name" value="AA_TRNA_LIGASE_II"/>
    <property type="match status" value="1"/>
</dbReference>
<keyword evidence="6 12" id="KW-0547">Nucleotide-binding</keyword>
<dbReference type="Gene3D" id="1.10.287.40">
    <property type="entry name" value="Serine-tRNA synthetase, tRNA binding domain"/>
    <property type="match status" value="1"/>
</dbReference>
<dbReference type="GO" id="GO:0016260">
    <property type="term" value="P:selenocysteine biosynthetic process"/>
    <property type="evidence" value="ECO:0007669"/>
    <property type="project" value="UniProtKB-UniRule"/>
</dbReference>
<dbReference type="InterPro" id="IPR045864">
    <property type="entry name" value="aa-tRNA-synth_II/BPL/LPL"/>
</dbReference>
<dbReference type="InterPro" id="IPR042103">
    <property type="entry name" value="SerRS_1_N_sf"/>
</dbReference>
<organism evidence="17 18">
    <name type="scientific">Candidatus Omnitrophus magneticus</name>
    <dbReference type="NCBI Taxonomy" id="1609969"/>
    <lineage>
        <taxon>Bacteria</taxon>
        <taxon>Pseudomonadati</taxon>
        <taxon>Candidatus Omnitrophota</taxon>
        <taxon>Candidatus Omnitrophus</taxon>
    </lineage>
</organism>
<keyword evidence="15" id="KW-0175">Coiled coil</keyword>
<evidence type="ECO:0000256" key="12">
    <source>
        <dbReference type="HAMAP-Rule" id="MF_00176"/>
    </source>
</evidence>
<dbReference type="GO" id="GO:0004828">
    <property type="term" value="F:serine-tRNA ligase activity"/>
    <property type="evidence" value="ECO:0007669"/>
    <property type="project" value="UniProtKB-UniRule"/>
</dbReference>
<dbReference type="PANTHER" id="PTHR43697">
    <property type="entry name" value="SERYL-TRNA SYNTHETASE"/>
    <property type="match status" value="1"/>
</dbReference>
<dbReference type="GO" id="GO:0005524">
    <property type="term" value="F:ATP binding"/>
    <property type="evidence" value="ECO:0007669"/>
    <property type="project" value="UniProtKB-UniRule"/>
</dbReference>
<feature type="binding site" evidence="12">
    <location>
        <position position="277"/>
    </location>
    <ligand>
        <name>ATP</name>
        <dbReference type="ChEBI" id="CHEBI:30616"/>
    </ligand>
</feature>
<feature type="binding site" evidence="14">
    <location>
        <begin position="277"/>
        <end position="280"/>
    </location>
    <ligand>
        <name>ATP</name>
        <dbReference type="ChEBI" id="CHEBI:30616"/>
    </ligand>
</feature>
<keyword evidence="18" id="KW-1185">Reference proteome</keyword>
<dbReference type="NCBIfam" id="TIGR00414">
    <property type="entry name" value="serS"/>
    <property type="match status" value="1"/>
</dbReference>
<comment type="caution">
    <text evidence="17">The sequence shown here is derived from an EMBL/GenBank/DDBJ whole genome shotgun (WGS) entry which is preliminary data.</text>
</comment>
<dbReference type="HAMAP" id="MF_00176">
    <property type="entry name" value="Ser_tRNA_synth_type1"/>
    <property type="match status" value="1"/>
</dbReference>
<comment type="similarity">
    <text evidence="3 12">Belongs to the class-II aminoacyl-tRNA synthetase family. Type-1 seryl-tRNA synthetase subfamily.</text>
</comment>
<dbReference type="PANTHER" id="PTHR43697:SF1">
    <property type="entry name" value="SERINE--TRNA LIGASE"/>
    <property type="match status" value="1"/>
</dbReference>
<dbReference type="GO" id="GO:0006434">
    <property type="term" value="P:seryl-tRNA aminoacylation"/>
    <property type="evidence" value="ECO:0007669"/>
    <property type="project" value="UniProtKB-UniRule"/>
</dbReference>
<dbReference type="Proteomes" id="UP000033428">
    <property type="component" value="Unassembled WGS sequence"/>
</dbReference>
<protein>
    <recommendedName>
        <fullName evidence="12">Serine--tRNA ligase</fullName>
        <ecNumber evidence="12">6.1.1.11</ecNumber>
    </recommendedName>
    <alternativeName>
        <fullName evidence="12">Seryl-tRNA synthetase</fullName>
        <shortName evidence="12">SerRS</shortName>
    </alternativeName>
    <alternativeName>
        <fullName evidence="12">Seryl-tRNA(Ser/Sec) synthetase</fullName>
    </alternativeName>
</protein>
<dbReference type="EMBL" id="JYNY01000232">
    <property type="protein sequence ID" value="KJJ84965.1"/>
    <property type="molecule type" value="Genomic_DNA"/>
</dbReference>
<feature type="binding site" evidence="13">
    <location>
        <position position="383"/>
    </location>
    <ligand>
        <name>L-serine</name>
        <dbReference type="ChEBI" id="CHEBI:33384"/>
    </ligand>
</feature>
<feature type="binding site" evidence="12">
    <location>
        <begin position="230"/>
        <end position="232"/>
    </location>
    <ligand>
        <name>L-serine</name>
        <dbReference type="ChEBI" id="CHEBI:33384"/>
    </ligand>
</feature>
<feature type="binding site" evidence="12 13">
    <location>
        <position position="284"/>
    </location>
    <ligand>
        <name>L-serine</name>
        <dbReference type="ChEBI" id="CHEBI:33384"/>
    </ligand>
</feature>
<evidence type="ECO:0000256" key="10">
    <source>
        <dbReference type="ARBA" id="ARBA00047929"/>
    </source>
</evidence>
<reference evidence="17 18" key="1">
    <citation type="submission" date="2015-02" db="EMBL/GenBank/DDBJ databases">
        <title>Single-cell genomics of uncultivated deep-branching MTB reveals a conserved set of magnetosome genes.</title>
        <authorList>
            <person name="Kolinko S."/>
            <person name="Richter M."/>
            <person name="Glockner F.O."/>
            <person name="Brachmann A."/>
            <person name="Schuler D."/>
        </authorList>
    </citation>
    <scope>NUCLEOTIDE SEQUENCE [LARGE SCALE GENOMIC DNA]</scope>
    <source>
        <strain evidence="17">SKK-01</strain>
    </source>
</reference>
<dbReference type="EC" id="6.1.1.11" evidence="12"/>
<dbReference type="Gene3D" id="3.30.930.10">
    <property type="entry name" value="Bira Bifunctional Protein, Domain 2"/>
    <property type="match status" value="1"/>
</dbReference>
<dbReference type="PATRIC" id="fig|1609969.3.peg.1284"/>
<evidence type="ECO:0000256" key="4">
    <source>
        <dbReference type="ARBA" id="ARBA00022490"/>
    </source>
</evidence>
<feature type="coiled-coil region" evidence="15">
    <location>
        <begin position="37"/>
        <end position="102"/>
    </location>
</feature>
<evidence type="ECO:0000256" key="1">
    <source>
        <dbReference type="ARBA" id="ARBA00004496"/>
    </source>
</evidence>
<evidence type="ECO:0000256" key="2">
    <source>
        <dbReference type="ARBA" id="ARBA00005045"/>
    </source>
</evidence>
<accession>A0A0F0CU52</accession>
<keyword evidence="4 12" id="KW-0963">Cytoplasm</keyword>
<feature type="binding site" evidence="12 14">
    <location>
        <begin position="261"/>
        <end position="263"/>
    </location>
    <ligand>
        <name>ATP</name>
        <dbReference type="ChEBI" id="CHEBI:30616"/>
    </ligand>
</feature>
<keyword evidence="7 12" id="KW-0067">ATP-binding</keyword>
<keyword evidence="9 12" id="KW-0030">Aminoacyl-tRNA synthetase</keyword>
<feature type="binding site" evidence="12 14">
    <location>
        <begin position="348"/>
        <end position="351"/>
    </location>
    <ligand>
        <name>ATP</name>
        <dbReference type="ChEBI" id="CHEBI:30616"/>
    </ligand>
</feature>
<evidence type="ECO:0000256" key="7">
    <source>
        <dbReference type="ARBA" id="ARBA00022840"/>
    </source>
</evidence>
<dbReference type="Pfam" id="PF00587">
    <property type="entry name" value="tRNA-synt_2b"/>
    <property type="match status" value="1"/>
</dbReference>
<feature type="binding site" evidence="13">
    <location>
        <position position="261"/>
    </location>
    <ligand>
        <name>L-serine</name>
        <dbReference type="ChEBI" id="CHEBI:33384"/>
    </ligand>
</feature>
<dbReference type="AlphaFoldDB" id="A0A0F0CU52"/>
<comment type="subunit">
    <text evidence="12">Homodimer. The tRNA molecule binds across the dimer.</text>
</comment>
<dbReference type="InterPro" id="IPR002317">
    <property type="entry name" value="Ser-tRNA-ligase_type_1"/>
</dbReference>
<name>A0A0F0CU52_9BACT</name>
<evidence type="ECO:0000256" key="11">
    <source>
        <dbReference type="ARBA" id="ARBA00048823"/>
    </source>
</evidence>
<evidence type="ECO:0000256" key="14">
    <source>
        <dbReference type="PIRSR" id="PIRSR001529-2"/>
    </source>
</evidence>
<dbReference type="Pfam" id="PF02403">
    <property type="entry name" value="Seryl_tRNA_N"/>
    <property type="match status" value="1"/>
</dbReference>
<evidence type="ECO:0000313" key="18">
    <source>
        <dbReference type="Proteomes" id="UP000033428"/>
    </source>
</evidence>
<keyword evidence="8 12" id="KW-0648">Protein biosynthesis</keyword>
<dbReference type="SUPFAM" id="SSF46589">
    <property type="entry name" value="tRNA-binding arm"/>
    <property type="match status" value="1"/>
</dbReference>
<sequence>MLDPKFIRENIDLVKRALLNRNSSVNVDDFLAMDEKRRELIKETETLKRDKNSASEEIGKMMRQKLDALSLKEKVNEITKKIESIDNELKNLEESYKKWLEFIPNVPHESVPVGSSEKDNKVVRVHGEIPKFSFTPKDHVELGRLNGLFDFERGVKITGSGFPLFMGMGAKLERALINFMLDIHTKEHGYKEIFPPFVVNRKTMRGTGQIPKMEEDMYKINEEDLFLIPTAEVPVTNIHADEILKEEEMPLYYTAYTPCFRREAGSYGKDTKGLTRVHQFDKVEMVKFVTPSSSMDELEKLVRDAEDILKRLELPYRVIELCTGDISFSAQKCYDIELWAPGAGKWLEVSSCSVFSDFQARRANIKYQPKDKNEKPRLAHTLNGSGVALPRLVIAILEIYQREDGSIAMPKAIKNYFGADTISIGK</sequence>
<dbReference type="CDD" id="cd00770">
    <property type="entry name" value="SerRS_core"/>
    <property type="match status" value="1"/>
</dbReference>
<dbReference type="PIRSF" id="PIRSF001529">
    <property type="entry name" value="Ser-tRNA-synth_IIa"/>
    <property type="match status" value="1"/>
</dbReference>
<dbReference type="InterPro" id="IPR002314">
    <property type="entry name" value="aa-tRNA-synt_IIb"/>
</dbReference>
<gene>
    <name evidence="12" type="primary">serS</name>
    <name evidence="17" type="ORF">OMAG_001195</name>
</gene>
<keyword evidence="5 12" id="KW-0436">Ligase</keyword>
<feature type="binding site" evidence="13">
    <location>
        <position position="230"/>
    </location>
    <ligand>
        <name>L-serine</name>
        <dbReference type="ChEBI" id="CHEBI:33384"/>
    </ligand>
</feature>
<evidence type="ECO:0000256" key="6">
    <source>
        <dbReference type="ARBA" id="ARBA00022741"/>
    </source>
</evidence>
<dbReference type="InterPro" id="IPR006195">
    <property type="entry name" value="aa-tRNA-synth_II"/>
</dbReference>
<dbReference type="UniPathway" id="UPA00906">
    <property type="reaction ID" value="UER00895"/>
</dbReference>
<evidence type="ECO:0000256" key="13">
    <source>
        <dbReference type="PIRSR" id="PIRSR001529-1"/>
    </source>
</evidence>
<evidence type="ECO:0000313" key="17">
    <source>
        <dbReference type="EMBL" id="KJJ84965.1"/>
    </source>
</evidence>
<evidence type="ECO:0000259" key="16">
    <source>
        <dbReference type="PROSITE" id="PS50862"/>
    </source>
</evidence>
<feature type="domain" description="Aminoacyl-transfer RNA synthetases class-II family profile" evidence="16">
    <location>
        <begin position="138"/>
        <end position="410"/>
    </location>
</feature>
<proteinExistence type="inferred from homology"/>
<dbReference type="InterPro" id="IPR010978">
    <property type="entry name" value="tRNA-bd_arm"/>
</dbReference>
<comment type="catalytic activity">
    <reaction evidence="10 12">
        <text>tRNA(Sec) + L-serine + ATP = L-seryl-tRNA(Sec) + AMP + diphosphate + H(+)</text>
        <dbReference type="Rhea" id="RHEA:42580"/>
        <dbReference type="Rhea" id="RHEA-COMP:9742"/>
        <dbReference type="Rhea" id="RHEA-COMP:10128"/>
        <dbReference type="ChEBI" id="CHEBI:15378"/>
        <dbReference type="ChEBI" id="CHEBI:30616"/>
        <dbReference type="ChEBI" id="CHEBI:33019"/>
        <dbReference type="ChEBI" id="CHEBI:33384"/>
        <dbReference type="ChEBI" id="CHEBI:78442"/>
        <dbReference type="ChEBI" id="CHEBI:78533"/>
        <dbReference type="ChEBI" id="CHEBI:456215"/>
        <dbReference type="EC" id="6.1.1.11"/>
    </reaction>
</comment>
<dbReference type="InterPro" id="IPR033729">
    <property type="entry name" value="SerRS_core"/>
</dbReference>
<comment type="catalytic activity">
    <reaction evidence="11 12">
        <text>tRNA(Ser) + L-serine + ATP = L-seryl-tRNA(Ser) + AMP + diphosphate + H(+)</text>
        <dbReference type="Rhea" id="RHEA:12292"/>
        <dbReference type="Rhea" id="RHEA-COMP:9669"/>
        <dbReference type="Rhea" id="RHEA-COMP:9703"/>
        <dbReference type="ChEBI" id="CHEBI:15378"/>
        <dbReference type="ChEBI" id="CHEBI:30616"/>
        <dbReference type="ChEBI" id="CHEBI:33019"/>
        <dbReference type="ChEBI" id="CHEBI:33384"/>
        <dbReference type="ChEBI" id="CHEBI:78442"/>
        <dbReference type="ChEBI" id="CHEBI:78533"/>
        <dbReference type="ChEBI" id="CHEBI:456215"/>
        <dbReference type="EC" id="6.1.1.11"/>
    </reaction>
</comment>
<evidence type="ECO:0000256" key="9">
    <source>
        <dbReference type="ARBA" id="ARBA00023146"/>
    </source>
</evidence>
<comment type="domain">
    <text evidence="12">Consists of two distinct domains, a catalytic core and a N-terminal extension that is involved in tRNA binding.</text>
</comment>
<evidence type="ECO:0000256" key="15">
    <source>
        <dbReference type="SAM" id="Coils"/>
    </source>
</evidence>
<comment type="function">
    <text evidence="12">Catalyzes the attachment of serine to tRNA(Ser). Is also able to aminoacylate tRNA(Sec) with serine, to form the misacylated tRNA L-seryl-tRNA(Sec), which will be further converted into selenocysteinyl-tRNA(Sec).</text>
</comment>
<feature type="binding site" evidence="12">
    <location>
        <position position="385"/>
    </location>
    <ligand>
        <name>L-serine</name>
        <dbReference type="ChEBI" id="CHEBI:33384"/>
    </ligand>
</feature>
<dbReference type="SUPFAM" id="SSF55681">
    <property type="entry name" value="Class II aaRS and biotin synthetases"/>
    <property type="match status" value="1"/>
</dbReference>
<evidence type="ECO:0000256" key="5">
    <source>
        <dbReference type="ARBA" id="ARBA00022598"/>
    </source>
</evidence>
<dbReference type="GO" id="GO:0005737">
    <property type="term" value="C:cytoplasm"/>
    <property type="evidence" value="ECO:0007669"/>
    <property type="project" value="UniProtKB-SubCell"/>
</dbReference>
<dbReference type="InterPro" id="IPR015866">
    <property type="entry name" value="Ser-tRNA-synth_1_N"/>
</dbReference>
<comment type="pathway">
    <text evidence="2 12">Aminoacyl-tRNA biosynthesis; selenocysteinyl-tRNA(Sec) biosynthesis; L-seryl-tRNA(Sec) from L-serine and tRNA(Sec): step 1/1.</text>
</comment>
<evidence type="ECO:0000256" key="3">
    <source>
        <dbReference type="ARBA" id="ARBA00010728"/>
    </source>
</evidence>
<comment type="subcellular location">
    <subcellularLocation>
        <location evidence="1 12">Cytoplasm</location>
    </subcellularLocation>
</comment>